<evidence type="ECO:0000256" key="1">
    <source>
        <dbReference type="SAM" id="Phobius"/>
    </source>
</evidence>
<keyword evidence="1" id="KW-0472">Membrane</keyword>
<accession>A0ABR3J9C2</accession>
<reference evidence="3" key="1">
    <citation type="submission" date="2024-06" db="EMBL/GenBank/DDBJ databases">
        <title>Multi-omics analyses provide insights into the biosynthesis of the anticancer antibiotic pleurotin in Hohenbuehelia grisea.</title>
        <authorList>
            <person name="Weaver J.A."/>
            <person name="Alberti F."/>
        </authorList>
    </citation>
    <scope>NUCLEOTIDE SEQUENCE [LARGE SCALE GENOMIC DNA]</scope>
    <source>
        <strain evidence="3">T-177</strain>
    </source>
</reference>
<dbReference type="Proteomes" id="UP001556367">
    <property type="component" value="Unassembled WGS sequence"/>
</dbReference>
<evidence type="ECO:0000313" key="3">
    <source>
        <dbReference type="Proteomes" id="UP001556367"/>
    </source>
</evidence>
<protein>
    <submittedName>
        <fullName evidence="2">Uncharacterized protein</fullName>
    </submittedName>
</protein>
<gene>
    <name evidence="2" type="ORF">HGRIS_006549</name>
</gene>
<name>A0ABR3J9C2_9AGAR</name>
<keyword evidence="1" id="KW-0812">Transmembrane</keyword>
<sequence>MTGQRRGSRKNTTFTDKKTKCKLFSSLGFGQSLIIQLYFWNSSYSPRQPPLLRVSLEILYIINKTSTLLGQSIIGYLEPRLTPTTDLNWPAVSELENFWDCVLASGALRATVCERRRWGRCCVFSSLDADGGDFQSGADEEEAVPGELGAGAGASPGVSEVEHRTRTLVADHVAAGALESAMQLCAETSESAPSHILRVAARGLRPEWTLPRPPHPAGVRERSGLVERTTDKVHKLMVTDSI</sequence>
<dbReference type="EMBL" id="JASNQZ010000010">
    <property type="protein sequence ID" value="KAL0952259.1"/>
    <property type="molecule type" value="Genomic_DNA"/>
</dbReference>
<comment type="caution">
    <text evidence="2">The sequence shown here is derived from an EMBL/GenBank/DDBJ whole genome shotgun (WGS) entry which is preliminary data.</text>
</comment>
<organism evidence="2 3">
    <name type="scientific">Hohenbuehelia grisea</name>
    <dbReference type="NCBI Taxonomy" id="104357"/>
    <lineage>
        <taxon>Eukaryota</taxon>
        <taxon>Fungi</taxon>
        <taxon>Dikarya</taxon>
        <taxon>Basidiomycota</taxon>
        <taxon>Agaricomycotina</taxon>
        <taxon>Agaricomycetes</taxon>
        <taxon>Agaricomycetidae</taxon>
        <taxon>Agaricales</taxon>
        <taxon>Pleurotineae</taxon>
        <taxon>Pleurotaceae</taxon>
        <taxon>Hohenbuehelia</taxon>
    </lineage>
</organism>
<evidence type="ECO:0000313" key="2">
    <source>
        <dbReference type="EMBL" id="KAL0952259.1"/>
    </source>
</evidence>
<proteinExistence type="predicted"/>
<feature type="transmembrane region" description="Helical" evidence="1">
    <location>
        <begin position="21"/>
        <end position="40"/>
    </location>
</feature>
<keyword evidence="1" id="KW-1133">Transmembrane helix</keyword>
<keyword evidence="3" id="KW-1185">Reference proteome</keyword>